<protein>
    <submittedName>
        <fullName evidence="2">Uncharacterized protein</fullName>
    </submittedName>
</protein>
<keyword evidence="1" id="KW-0472">Membrane</keyword>
<feature type="transmembrane region" description="Helical" evidence="1">
    <location>
        <begin position="45"/>
        <end position="71"/>
    </location>
</feature>
<name>A0ABW4L177_9BURK</name>
<accession>A0ABW4L177</accession>
<comment type="caution">
    <text evidence="2">The sequence shown here is derived from an EMBL/GenBank/DDBJ whole genome shotgun (WGS) entry which is preliminary data.</text>
</comment>
<reference evidence="3" key="1">
    <citation type="journal article" date="2019" name="Int. J. Syst. Evol. Microbiol.">
        <title>The Global Catalogue of Microorganisms (GCM) 10K type strain sequencing project: providing services to taxonomists for standard genome sequencing and annotation.</title>
        <authorList>
            <consortium name="The Broad Institute Genomics Platform"/>
            <consortium name="The Broad Institute Genome Sequencing Center for Infectious Disease"/>
            <person name="Wu L."/>
            <person name="Ma J."/>
        </authorList>
    </citation>
    <scope>NUCLEOTIDE SEQUENCE [LARGE SCALE GENOMIC DNA]</scope>
    <source>
        <strain evidence="3">LMG 29247</strain>
    </source>
</reference>
<keyword evidence="3" id="KW-1185">Reference proteome</keyword>
<proteinExistence type="predicted"/>
<organism evidence="2 3">
    <name type="scientific">Ottowia flava</name>
    <dbReference type="NCBI Taxonomy" id="2675430"/>
    <lineage>
        <taxon>Bacteria</taxon>
        <taxon>Pseudomonadati</taxon>
        <taxon>Pseudomonadota</taxon>
        <taxon>Betaproteobacteria</taxon>
        <taxon>Burkholderiales</taxon>
        <taxon>Comamonadaceae</taxon>
        <taxon>Ottowia</taxon>
    </lineage>
</organism>
<feature type="transmembrane region" description="Helical" evidence="1">
    <location>
        <begin position="7"/>
        <end position="25"/>
    </location>
</feature>
<sequence>MKLARILIVGYLVIGLLYAFYAYFWGPYVNGSAAFTWGYRIAEALFWPASMFPALKTWLAGIVILIFVALLMRR</sequence>
<keyword evidence="1" id="KW-0812">Transmembrane</keyword>
<dbReference type="EMBL" id="JBHUEJ010000042">
    <property type="protein sequence ID" value="MFD1712375.1"/>
    <property type="molecule type" value="Genomic_DNA"/>
</dbReference>
<dbReference type="Proteomes" id="UP001597304">
    <property type="component" value="Unassembled WGS sequence"/>
</dbReference>
<keyword evidence="1" id="KW-1133">Transmembrane helix</keyword>
<gene>
    <name evidence="2" type="ORF">ACFSF0_17385</name>
</gene>
<evidence type="ECO:0000256" key="1">
    <source>
        <dbReference type="SAM" id="Phobius"/>
    </source>
</evidence>
<evidence type="ECO:0000313" key="2">
    <source>
        <dbReference type="EMBL" id="MFD1712375.1"/>
    </source>
</evidence>
<evidence type="ECO:0000313" key="3">
    <source>
        <dbReference type="Proteomes" id="UP001597304"/>
    </source>
</evidence>